<dbReference type="SUPFAM" id="SSF69360">
    <property type="entry name" value="Cell wall binding repeat"/>
    <property type="match status" value="1"/>
</dbReference>
<sequence>MDSFSNDRAPIYEFNTELWGFIDTNGKEVVAPQYDGLGGHYGFHEGLLGVIKDDKWGFVTKTGAVAVPFIYDEIRPFREQLAGVHKGNRWGFIDGANRTVIPFKFSDDKVQRMSVTSFGATYFNFNNGTAQIEEKSDGTSVCINKLGKIVACSEW</sequence>
<dbReference type="AlphaFoldDB" id="A0A2V1ZY70"/>
<proteinExistence type="predicted"/>
<name>A0A2V1ZY70_PSYIM</name>
<accession>A0A2V1ZY70</accession>
<evidence type="ECO:0000313" key="1">
    <source>
        <dbReference type="EMBL" id="PWK14064.1"/>
    </source>
</evidence>
<organism evidence="1 2">
    <name type="scientific">Psychrobacter immobilis</name>
    <dbReference type="NCBI Taxonomy" id="498"/>
    <lineage>
        <taxon>Bacteria</taxon>
        <taxon>Pseudomonadati</taxon>
        <taxon>Pseudomonadota</taxon>
        <taxon>Gammaproteobacteria</taxon>
        <taxon>Moraxellales</taxon>
        <taxon>Moraxellaceae</taxon>
        <taxon>Psychrobacter</taxon>
    </lineage>
</organism>
<dbReference type="Proteomes" id="UP000245655">
    <property type="component" value="Unassembled WGS sequence"/>
</dbReference>
<keyword evidence="2" id="KW-1185">Reference proteome</keyword>
<comment type="caution">
    <text evidence="1">The sequence shown here is derived from an EMBL/GenBank/DDBJ whole genome shotgun (WGS) entry which is preliminary data.</text>
</comment>
<protein>
    <submittedName>
        <fullName evidence="1">WG repeat protein</fullName>
    </submittedName>
</protein>
<dbReference type="PANTHER" id="PTHR37841:SF1">
    <property type="entry name" value="DUF3298 DOMAIN-CONTAINING PROTEIN"/>
    <property type="match status" value="1"/>
</dbReference>
<gene>
    <name evidence="1" type="ORF">C8D84_10387</name>
</gene>
<dbReference type="EMBL" id="QGGM01000003">
    <property type="protein sequence ID" value="PWK14064.1"/>
    <property type="molecule type" value="Genomic_DNA"/>
</dbReference>
<reference evidence="1 2" key="1">
    <citation type="submission" date="2018-05" db="EMBL/GenBank/DDBJ databases">
        <title>Genomic Encyclopedia of Type Strains, Phase IV (KMG-IV): sequencing the most valuable type-strain genomes for metagenomic binning, comparative biology and taxonomic classification.</title>
        <authorList>
            <person name="Goeker M."/>
        </authorList>
    </citation>
    <scope>NUCLEOTIDE SEQUENCE [LARGE SCALE GENOMIC DNA]</scope>
    <source>
        <strain evidence="1 2">DSM 7229</strain>
    </source>
</reference>
<dbReference type="PANTHER" id="PTHR37841">
    <property type="entry name" value="GLR2918 PROTEIN"/>
    <property type="match status" value="1"/>
</dbReference>
<dbReference type="Pfam" id="PF14903">
    <property type="entry name" value="WG_beta_rep"/>
    <property type="match status" value="2"/>
</dbReference>
<dbReference type="InterPro" id="IPR032774">
    <property type="entry name" value="WG_beta_rep"/>
</dbReference>
<evidence type="ECO:0000313" key="2">
    <source>
        <dbReference type="Proteomes" id="UP000245655"/>
    </source>
</evidence>